<proteinExistence type="predicted"/>
<dbReference type="PANTHER" id="PTHR35335:SF1">
    <property type="entry name" value="UPF0716 PROTEIN FXSA"/>
    <property type="match status" value="1"/>
</dbReference>
<evidence type="ECO:0000256" key="2">
    <source>
        <dbReference type="SAM" id="Phobius"/>
    </source>
</evidence>
<name>A0A1I0DDM4_9GAMM</name>
<dbReference type="Proteomes" id="UP000242642">
    <property type="component" value="Unassembled WGS sequence"/>
</dbReference>
<reference evidence="4" key="1">
    <citation type="submission" date="2016-10" db="EMBL/GenBank/DDBJ databases">
        <authorList>
            <person name="Varghese N."/>
            <person name="Submissions S."/>
        </authorList>
    </citation>
    <scope>NUCLEOTIDE SEQUENCE [LARGE SCALE GENOMIC DNA]</scope>
    <source>
        <strain evidence="4">DSM 18579</strain>
    </source>
</reference>
<dbReference type="EMBL" id="FOHV01000015">
    <property type="protein sequence ID" value="SET29836.1"/>
    <property type="molecule type" value="Genomic_DNA"/>
</dbReference>
<feature type="transmembrane region" description="Helical" evidence="2">
    <location>
        <begin position="94"/>
        <end position="112"/>
    </location>
</feature>
<feature type="transmembrane region" description="Helical" evidence="2">
    <location>
        <begin position="28"/>
        <end position="47"/>
    </location>
</feature>
<feature type="compositionally biased region" description="Basic and acidic residues" evidence="1">
    <location>
        <begin position="134"/>
        <end position="145"/>
    </location>
</feature>
<gene>
    <name evidence="3" type="ORF">SAMN02583745_01923</name>
</gene>
<dbReference type="Pfam" id="PF04186">
    <property type="entry name" value="FxsA"/>
    <property type="match status" value="1"/>
</dbReference>
<keyword evidence="2" id="KW-0472">Membrane</keyword>
<keyword evidence="4" id="KW-1185">Reference proteome</keyword>
<dbReference type="GO" id="GO:0016020">
    <property type="term" value="C:membrane"/>
    <property type="evidence" value="ECO:0007669"/>
    <property type="project" value="InterPro"/>
</dbReference>
<protein>
    <submittedName>
        <fullName evidence="3">UPF0716 protein FxsA</fullName>
    </submittedName>
</protein>
<dbReference type="STRING" id="1123402.SAMN02583745_01923"/>
<dbReference type="NCBIfam" id="NF008528">
    <property type="entry name" value="PRK11463.1-2"/>
    <property type="match status" value="1"/>
</dbReference>
<evidence type="ECO:0000313" key="3">
    <source>
        <dbReference type="EMBL" id="SET29836.1"/>
    </source>
</evidence>
<dbReference type="AlphaFoldDB" id="A0A1I0DDM4"/>
<evidence type="ECO:0000313" key="4">
    <source>
        <dbReference type="Proteomes" id="UP000242642"/>
    </source>
</evidence>
<keyword evidence="2" id="KW-1133">Transmembrane helix</keyword>
<dbReference type="RefSeq" id="WP_177168637.1">
    <property type="nucleotide sequence ID" value="NZ_FOHV01000015.1"/>
</dbReference>
<feature type="transmembrane region" description="Helical" evidence="2">
    <location>
        <begin position="68"/>
        <end position="88"/>
    </location>
</feature>
<feature type="region of interest" description="Disordered" evidence="1">
    <location>
        <begin position="132"/>
        <end position="153"/>
    </location>
</feature>
<sequence length="153" mass="17476">MKFIILLVVLLLIYLEFSLFVIIANQIGVLMTIILGFLSTIIGISLVKKQGLQHMLFLQMKQVPQNDALFGLIKGFTLLVAGFMLLIPGFITDAIGLLLLIPIVQRLVYRFYARKIKVNPVYHRYADENTFEGEYTRHPEPEQTKLDNNPPTQ</sequence>
<organism evidence="3 4">
    <name type="scientific">Thorsellia anophelis DSM 18579</name>
    <dbReference type="NCBI Taxonomy" id="1123402"/>
    <lineage>
        <taxon>Bacteria</taxon>
        <taxon>Pseudomonadati</taxon>
        <taxon>Pseudomonadota</taxon>
        <taxon>Gammaproteobacteria</taxon>
        <taxon>Enterobacterales</taxon>
        <taxon>Thorselliaceae</taxon>
        <taxon>Thorsellia</taxon>
    </lineage>
</organism>
<keyword evidence="2" id="KW-0812">Transmembrane</keyword>
<dbReference type="PANTHER" id="PTHR35335">
    <property type="entry name" value="UPF0716 PROTEIN FXSA"/>
    <property type="match status" value="1"/>
</dbReference>
<accession>A0A1I0DDM4</accession>
<dbReference type="InterPro" id="IPR007313">
    <property type="entry name" value="FxsA"/>
</dbReference>
<evidence type="ECO:0000256" key="1">
    <source>
        <dbReference type="SAM" id="MobiDB-lite"/>
    </source>
</evidence>